<dbReference type="EMBL" id="JAOCZP010000005">
    <property type="protein sequence ID" value="MCT7376714.1"/>
    <property type="molecule type" value="Genomic_DNA"/>
</dbReference>
<dbReference type="RefSeq" id="WP_260904870.1">
    <property type="nucleotide sequence ID" value="NZ_JAOCZP010000005.1"/>
</dbReference>
<organism evidence="12 13">
    <name type="scientific">Chelativorans salis</name>
    <dbReference type="NCBI Taxonomy" id="2978478"/>
    <lineage>
        <taxon>Bacteria</taxon>
        <taxon>Pseudomonadati</taxon>
        <taxon>Pseudomonadota</taxon>
        <taxon>Alphaproteobacteria</taxon>
        <taxon>Hyphomicrobiales</taxon>
        <taxon>Phyllobacteriaceae</taxon>
        <taxon>Chelativorans</taxon>
    </lineage>
</organism>
<accession>A0ABT2LU45</accession>
<evidence type="ECO:0000256" key="5">
    <source>
        <dbReference type="ARBA" id="ARBA00022643"/>
    </source>
</evidence>
<gene>
    <name evidence="12" type="ORF">N5A92_16910</name>
</gene>
<comment type="cofactor">
    <cofactor evidence="2">
        <name>[4Fe-4S] cluster</name>
        <dbReference type="ChEBI" id="CHEBI:49883"/>
    </cofactor>
</comment>
<evidence type="ECO:0000256" key="8">
    <source>
        <dbReference type="ARBA" id="ARBA00023004"/>
    </source>
</evidence>
<keyword evidence="4" id="KW-0285">Flavoprotein</keyword>
<dbReference type="Proteomes" id="UP001320831">
    <property type="component" value="Unassembled WGS sequence"/>
</dbReference>
<sequence length="662" mass="71705">MQIRYPHLFEPLTIGKVRLKNRIAMAPMGFPALQDENGLPTQRYVDYFVERAKGGAGLLHTGMLKVEDEIEHSSRKRGPVREAFIRPFADLTEAVHSLGAKFFVQLSPGFGSQARPGTIRGGPIAPSAVPNFGDPRITCRALRTEEVEALVKAYGRAAEIVARAGCDGIELHGHGGFLLDQFTCSFWNKRDDKYGGDLRGRLTFPLEILREIKSRVGEDFPVTYRYGLKHYMKSLHDAGLPGESFSEVGRDIDEGLEMARLLEEAGFDGLAVDAGAFAGHYWTHPPIYQDHGCMLSMAAMVKKVVSIPVMTVGRLDIPDMAERAIASGEADIVAIGKGLLADPYWPNKVRAGQVEDIRPCIGCHQACTEAIHGRDLNSCTVNPACGRERTHTPSPALVKKKVLVAGGGAAGMEAALVAAARGHEVILYEKETELGGHLRDASVPDDKKDVGRLNTWYQRQLSNRGIPVMVGTAVTPAVVEAEGPDVIVVASGSTDIMPQMPGADLPHVVPSTGVLLGRYETGDNVIVVGAGENGCELALWLARKGKRVRIVERLSRPVAIPVARANRNMLLDLLAFHLVPILTDTALEEVREGSVVVSRADGAREEFDCDTVVMAVGVKAEPELYAQLVQSFPGEVYSIGDCDGPKNIMKAVWDGFEVGRSI</sequence>
<dbReference type="InterPro" id="IPR051793">
    <property type="entry name" value="NADH:flavin_oxidoreductase"/>
</dbReference>
<keyword evidence="6" id="KW-0479">Metal-binding</keyword>
<dbReference type="InterPro" id="IPR001155">
    <property type="entry name" value="OxRdtase_FMN_N"/>
</dbReference>
<keyword evidence="5" id="KW-0288">FMN</keyword>
<comment type="cofactor">
    <cofactor evidence="1">
        <name>FMN</name>
        <dbReference type="ChEBI" id="CHEBI:58210"/>
    </cofactor>
</comment>
<keyword evidence="13" id="KW-1185">Reference proteome</keyword>
<evidence type="ECO:0000256" key="7">
    <source>
        <dbReference type="ARBA" id="ARBA00023002"/>
    </source>
</evidence>
<dbReference type="Gene3D" id="3.20.20.70">
    <property type="entry name" value="Aldolase class I"/>
    <property type="match status" value="1"/>
</dbReference>
<dbReference type="InterPro" id="IPR013785">
    <property type="entry name" value="Aldolase_TIM"/>
</dbReference>
<comment type="similarity">
    <text evidence="3">In the N-terminal section; belongs to the NADH:flavin oxidoreductase/NADH oxidase family.</text>
</comment>
<dbReference type="InterPro" id="IPR036188">
    <property type="entry name" value="FAD/NAD-bd_sf"/>
</dbReference>
<evidence type="ECO:0000259" key="11">
    <source>
        <dbReference type="Pfam" id="PF07992"/>
    </source>
</evidence>
<evidence type="ECO:0000256" key="4">
    <source>
        <dbReference type="ARBA" id="ARBA00022630"/>
    </source>
</evidence>
<keyword evidence="9" id="KW-0411">Iron-sulfur</keyword>
<dbReference type="InterPro" id="IPR023753">
    <property type="entry name" value="FAD/NAD-binding_dom"/>
</dbReference>
<evidence type="ECO:0000256" key="6">
    <source>
        <dbReference type="ARBA" id="ARBA00022723"/>
    </source>
</evidence>
<dbReference type="PRINTS" id="PR00469">
    <property type="entry name" value="PNDRDTASEII"/>
</dbReference>
<dbReference type="Pfam" id="PF07992">
    <property type="entry name" value="Pyr_redox_2"/>
    <property type="match status" value="1"/>
</dbReference>
<dbReference type="SUPFAM" id="SSF51395">
    <property type="entry name" value="FMN-linked oxidoreductases"/>
    <property type="match status" value="1"/>
</dbReference>
<dbReference type="SUPFAM" id="SSF51905">
    <property type="entry name" value="FAD/NAD(P)-binding domain"/>
    <property type="match status" value="1"/>
</dbReference>
<dbReference type="PRINTS" id="PR00368">
    <property type="entry name" value="FADPNR"/>
</dbReference>
<keyword evidence="8" id="KW-0408">Iron</keyword>
<dbReference type="Pfam" id="PF00724">
    <property type="entry name" value="Oxidored_FMN"/>
    <property type="match status" value="1"/>
</dbReference>
<dbReference type="PANTHER" id="PTHR42917:SF2">
    <property type="entry name" value="2,4-DIENOYL-COA REDUCTASE [(2E)-ENOYL-COA-PRODUCING]"/>
    <property type="match status" value="1"/>
</dbReference>
<feature type="domain" description="NADH:flavin oxidoreductase/NADH oxidase N-terminal" evidence="10">
    <location>
        <begin position="8"/>
        <end position="352"/>
    </location>
</feature>
<evidence type="ECO:0000256" key="2">
    <source>
        <dbReference type="ARBA" id="ARBA00001966"/>
    </source>
</evidence>
<feature type="domain" description="FAD/NAD(P)-binding" evidence="11">
    <location>
        <begin position="401"/>
        <end position="627"/>
    </location>
</feature>
<dbReference type="Gene3D" id="3.50.50.60">
    <property type="entry name" value="FAD/NAD(P)-binding domain"/>
    <property type="match status" value="1"/>
</dbReference>
<keyword evidence="7" id="KW-0560">Oxidoreductase</keyword>
<protein>
    <submittedName>
        <fullName evidence="12">FAD-dependent oxidoreductase</fullName>
    </submittedName>
</protein>
<evidence type="ECO:0000259" key="10">
    <source>
        <dbReference type="Pfam" id="PF00724"/>
    </source>
</evidence>
<dbReference type="Gene3D" id="3.40.50.720">
    <property type="entry name" value="NAD(P)-binding Rossmann-like Domain"/>
    <property type="match status" value="1"/>
</dbReference>
<reference evidence="12 13" key="1">
    <citation type="submission" date="2022-09" db="EMBL/GenBank/DDBJ databases">
        <title>Chelativorans salina sp. nov., a novel slightly halophilic bacterium isolated from a saline lake sediment enrichment.</title>
        <authorList>
            <person name="Gao L."/>
            <person name="Fang B.-Z."/>
            <person name="Li W.-J."/>
        </authorList>
    </citation>
    <scope>NUCLEOTIDE SEQUENCE [LARGE SCALE GENOMIC DNA]</scope>
    <source>
        <strain evidence="12 13">EGI FJ00035</strain>
    </source>
</reference>
<evidence type="ECO:0000256" key="3">
    <source>
        <dbReference type="ARBA" id="ARBA00011048"/>
    </source>
</evidence>
<comment type="caution">
    <text evidence="12">The sequence shown here is derived from an EMBL/GenBank/DDBJ whole genome shotgun (WGS) entry which is preliminary data.</text>
</comment>
<proteinExistence type="inferred from homology"/>
<evidence type="ECO:0000313" key="13">
    <source>
        <dbReference type="Proteomes" id="UP001320831"/>
    </source>
</evidence>
<evidence type="ECO:0000256" key="9">
    <source>
        <dbReference type="ARBA" id="ARBA00023014"/>
    </source>
</evidence>
<name>A0ABT2LU45_9HYPH</name>
<dbReference type="PANTHER" id="PTHR42917">
    <property type="entry name" value="2,4-DIENOYL-COA REDUCTASE"/>
    <property type="match status" value="1"/>
</dbReference>
<evidence type="ECO:0000313" key="12">
    <source>
        <dbReference type="EMBL" id="MCT7376714.1"/>
    </source>
</evidence>
<evidence type="ECO:0000256" key="1">
    <source>
        <dbReference type="ARBA" id="ARBA00001917"/>
    </source>
</evidence>